<dbReference type="InterPro" id="IPR035093">
    <property type="entry name" value="RelE/ParE_toxin_dom_sf"/>
</dbReference>
<proteinExistence type="inferred from homology"/>
<organism evidence="3 4">
    <name type="scientific">Nostoc piscinale CENA21</name>
    <dbReference type="NCBI Taxonomy" id="224013"/>
    <lineage>
        <taxon>Bacteria</taxon>
        <taxon>Bacillati</taxon>
        <taxon>Cyanobacteriota</taxon>
        <taxon>Cyanophyceae</taxon>
        <taxon>Nostocales</taxon>
        <taxon>Nostocaceae</taxon>
        <taxon>Nostoc</taxon>
    </lineage>
</organism>
<dbReference type="OrthoDB" id="532309at2"/>
<dbReference type="PANTHER" id="PTHR33755">
    <property type="entry name" value="TOXIN PARE1-RELATED"/>
    <property type="match status" value="1"/>
</dbReference>
<keyword evidence="4" id="KW-1185">Reference proteome</keyword>
<dbReference type="Gene3D" id="3.30.2310.20">
    <property type="entry name" value="RelE-like"/>
    <property type="match status" value="1"/>
</dbReference>
<dbReference type="InterPro" id="IPR007712">
    <property type="entry name" value="RelE/ParE_toxin"/>
</dbReference>
<dbReference type="Pfam" id="PF05016">
    <property type="entry name" value="ParE_toxin"/>
    <property type="match status" value="1"/>
</dbReference>
<dbReference type="InterPro" id="IPR051803">
    <property type="entry name" value="TA_system_RelE-like_toxin"/>
</dbReference>
<evidence type="ECO:0000313" key="4">
    <source>
        <dbReference type="Proteomes" id="UP000062645"/>
    </source>
</evidence>
<dbReference type="EMBL" id="CP012036">
    <property type="protein sequence ID" value="ALF53514.1"/>
    <property type="molecule type" value="Genomic_DNA"/>
</dbReference>
<comment type="similarity">
    <text evidence="1">Belongs to the RelE toxin family.</text>
</comment>
<evidence type="ECO:0000256" key="2">
    <source>
        <dbReference type="ARBA" id="ARBA00022649"/>
    </source>
</evidence>
<dbReference type="KEGG" id="npz:ACX27_12780"/>
<evidence type="ECO:0000313" key="3">
    <source>
        <dbReference type="EMBL" id="ALF53514.1"/>
    </source>
</evidence>
<dbReference type="PATRIC" id="fig|224013.5.peg.3097"/>
<reference evidence="4" key="1">
    <citation type="submission" date="2015-07" db="EMBL/GenBank/DDBJ databases">
        <title>Genome Of Nitrogen-Fixing Cyanobacterium Nostoc piscinale CENA21 From Solimoes/Amazon River Floodplain Sediments And Comparative Genomics To Uncover Biosynthetic Natural Products Potential.</title>
        <authorList>
            <person name="Leao T.F."/>
            <person name="Leao P.N."/>
            <person name="Guimaraes P.I."/>
            <person name="de Melo A.G.C."/>
            <person name="Ramos R.T.J."/>
            <person name="Silva A."/>
            <person name="Fiore M.F."/>
            <person name="Schneider M.P.C."/>
        </authorList>
    </citation>
    <scope>NUCLEOTIDE SEQUENCE [LARGE SCALE GENOMIC DNA]</scope>
    <source>
        <strain evidence="4">CENA21</strain>
    </source>
</reference>
<protein>
    <submittedName>
        <fullName evidence="3">Plasmid stabilization system</fullName>
    </submittedName>
</protein>
<gene>
    <name evidence="3" type="ORF">ACX27_12780</name>
</gene>
<dbReference type="AlphaFoldDB" id="A0A0M4TWH1"/>
<sequence length="111" mass="12724">MNKVRKRPQVIHDLLEIATYIAEDNLEASDRFLAAAEKTFQQLGKMPEMGKSCHFSHPKLAGIRQQAIKGFQKYFIFYLSTDSGVEIIRVIYGGRDIEAILYEDLEENNAE</sequence>
<evidence type="ECO:0000256" key="1">
    <source>
        <dbReference type="ARBA" id="ARBA00006226"/>
    </source>
</evidence>
<dbReference type="STRING" id="224013.ACX27_12780"/>
<accession>A0A0M4TWH1</accession>
<name>A0A0M4TWH1_9NOSO</name>
<reference evidence="3 4" key="2">
    <citation type="journal article" date="2016" name="Genome Announc.">
        <title>Draft Genome Sequence of the N2-Fixing Cyanobacterium Nostoc piscinale CENA21, Isolated from the Brazilian Amazon Floodplain.</title>
        <authorList>
            <person name="Leao T."/>
            <person name="Guimaraes P.I."/>
            <person name="de Melo A.G."/>
            <person name="Ramos R.T."/>
            <person name="Leao P.N."/>
            <person name="Silva A."/>
            <person name="Fiore M.F."/>
            <person name="Schneider M.P."/>
        </authorList>
    </citation>
    <scope>NUCLEOTIDE SEQUENCE [LARGE SCALE GENOMIC DNA]</scope>
    <source>
        <strain evidence="3 4">CENA21</strain>
    </source>
</reference>
<dbReference type="Proteomes" id="UP000062645">
    <property type="component" value="Chromosome"/>
</dbReference>
<dbReference type="RefSeq" id="WP_062292884.1">
    <property type="nucleotide sequence ID" value="NZ_CP012036.1"/>
</dbReference>
<keyword evidence="2" id="KW-1277">Toxin-antitoxin system</keyword>